<gene>
    <name evidence="1" type="ORF">BCO71171_00595</name>
</gene>
<evidence type="ECO:0000313" key="2">
    <source>
        <dbReference type="Proteomes" id="UP000494182"/>
    </source>
</evidence>
<proteinExistence type="predicted"/>
<dbReference type="Proteomes" id="UP000494182">
    <property type="component" value="Unassembled WGS sequence"/>
</dbReference>
<dbReference type="AlphaFoldDB" id="A0A6P2UZ59"/>
<dbReference type="RefSeq" id="WP_256978459.1">
    <property type="nucleotide sequence ID" value="NZ_CABVQT010000001.1"/>
</dbReference>
<protein>
    <submittedName>
        <fullName evidence="1">Uncharacterized protein</fullName>
    </submittedName>
</protein>
<sequence length="44" mass="5079">MWSDTTGAGSAVRELRARFLRADRALGEYVFKEVKNVRAMRVYT</sequence>
<organism evidence="1 2">
    <name type="scientific">Burkholderia contaminans</name>
    <dbReference type="NCBI Taxonomy" id="488447"/>
    <lineage>
        <taxon>Bacteria</taxon>
        <taxon>Pseudomonadati</taxon>
        <taxon>Pseudomonadota</taxon>
        <taxon>Betaproteobacteria</taxon>
        <taxon>Burkholderiales</taxon>
        <taxon>Burkholderiaceae</taxon>
        <taxon>Burkholderia</taxon>
        <taxon>Burkholderia cepacia complex</taxon>
    </lineage>
</organism>
<dbReference type="EMBL" id="CABVQT010000001">
    <property type="protein sequence ID" value="VWC82860.1"/>
    <property type="molecule type" value="Genomic_DNA"/>
</dbReference>
<name>A0A6P2UZ59_9BURK</name>
<accession>A0A6P2UZ59</accession>
<reference evidence="1 2" key="1">
    <citation type="submission" date="2019-09" db="EMBL/GenBank/DDBJ databases">
        <authorList>
            <person name="Depoorter E."/>
        </authorList>
    </citation>
    <scope>NUCLEOTIDE SEQUENCE [LARGE SCALE GENOMIC DNA]</scope>
    <source>
        <strain evidence="1">R-71171</strain>
    </source>
</reference>
<evidence type="ECO:0000313" key="1">
    <source>
        <dbReference type="EMBL" id="VWC82860.1"/>
    </source>
</evidence>